<name>E3MA75_CAERE</name>
<evidence type="ECO:0000256" key="4">
    <source>
        <dbReference type="ARBA" id="ARBA00022794"/>
    </source>
</evidence>
<feature type="compositionally biased region" description="Basic and acidic residues" evidence="10">
    <location>
        <begin position="206"/>
        <end position="233"/>
    </location>
</feature>
<dbReference type="PANTHER" id="PTHR31363:SF0">
    <property type="entry name" value="TRAF3-INTERACTING PROTEIN 1"/>
    <property type="match status" value="1"/>
</dbReference>
<evidence type="ECO:0000256" key="2">
    <source>
        <dbReference type="ARBA" id="ARBA00004430"/>
    </source>
</evidence>
<comment type="similarity">
    <text evidence="8">Belongs to the TRAF3IP1 family.</text>
</comment>
<keyword evidence="7" id="KW-0966">Cell projection</keyword>
<evidence type="ECO:0000313" key="13">
    <source>
        <dbReference type="EMBL" id="EFO96723.1"/>
    </source>
</evidence>
<protein>
    <submittedName>
        <fullName evidence="13">CRE-DYF-11 protein</fullName>
    </submittedName>
</protein>
<dbReference type="GO" id="GO:0042073">
    <property type="term" value="P:intraciliary transport"/>
    <property type="evidence" value="ECO:0007669"/>
    <property type="project" value="EnsemblMetazoa"/>
</dbReference>
<dbReference type="GO" id="GO:0008017">
    <property type="term" value="F:microtubule binding"/>
    <property type="evidence" value="ECO:0007669"/>
    <property type="project" value="InterPro"/>
</dbReference>
<feature type="coiled-coil region" evidence="9">
    <location>
        <begin position="442"/>
        <end position="536"/>
    </location>
</feature>
<feature type="region of interest" description="Disordered" evidence="10">
    <location>
        <begin position="421"/>
        <end position="442"/>
    </location>
</feature>
<evidence type="ECO:0000256" key="6">
    <source>
        <dbReference type="ARBA" id="ARBA00023212"/>
    </source>
</evidence>
<reference evidence="13" key="1">
    <citation type="submission" date="2007-07" db="EMBL/GenBank/DDBJ databases">
        <title>PCAP assembly of the Caenorhabditis remanei genome.</title>
        <authorList>
            <consortium name="The Caenorhabditis remanei Sequencing Consortium"/>
            <person name="Wilson R.K."/>
        </authorList>
    </citation>
    <scope>NUCLEOTIDE SEQUENCE [LARGE SCALE GENOMIC DNA]</scope>
    <source>
        <strain evidence="13">PB4641</strain>
    </source>
</reference>
<keyword evidence="6" id="KW-0206">Cytoskeleton</keyword>
<evidence type="ECO:0000259" key="12">
    <source>
        <dbReference type="Pfam" id="PF17749"/>
    </source>
</evidence>
<dbReference type="InterPro" id="IPR041476">
    <property type="entry name" value="TRAF3IP1_C"/>
</dbReference>
<dbReference type="GO" id="GO:0043053">
    <property type="term" value="P:dauer entry"/>
    <property type="evidence" value="ECO:0007669"/>
    <property type="project" value="EnsemblMetazoa"/>
</dbReference>
<dbReference type="GO" id="GO:0045184">
    <property type="term" value="P:establishment of protein localization"/>
    <property type="evidence" value="ECO:0007669"/>
    <property type="project" value="EnsemblMetazoa"/>
</dbReference>
<dbReference type="InterPro" id="IPR040468">
    <property type="entry name" value="TRAF3IP1_N"/>
</dbReference>
<dbReference type="GO" id="GO:0065003">
    <property type="term" value="P:protein-containing complex assembly"/>
    <property type="evidence" value="ECO:0007669"/>
    <property type="project" value="EnsemblMetazoa"/>
</dbReference>
<feature type="domain" description="TRAF3-interacting protein 1 C-terminal" evidence="12">
    <location>
        <begin position="406"/>
        <end position="551"/>
    </location>
</feature>
<dbReference type="GO" id="GO:0006935">
    <property type="term" value="P:chemotaxis"/>
    <property type="evidence" value="ECO:0007669"/>
    <property type="project" value="EnsemblMetazoa"/>
</dbReference>
<keyword evidence="3" id="KW-0963">Cytoplasm</keyword>
<dbReference type="GO" id="GO:0008306">
    <property type="term" value="P:associative learning"/>
    <property type="evidence" value="ECO:0007669"/>
    <property type="project" value="EnsemblMetazoa"/>
</dbReference>
<proteinExistence type="inferred from homology"/>
<keyword evidence="5 9" id="KW-0175">Coiled coil</keyword>
<comment type="subcellular location">
    <subcellularLocation>
        <location evidence="2">Cytoplasm</location>
        <location evidence="2">Cytoskeleton</location>
        <location evidence="2">Cilium axoneme</location>
    </subcellularLocation>
    <subcellularLocation>
        <location evidence="1">Cytoplasm</location>
        <location evidence="1">Cytoskeleton</location>
        <location evidence="1">Cilium basal body</location>
    </subcellularLocation>
</comment>
<dbReference type="Pfam" id="PF10243">
    <property type="entry name" value="MIP-T3"/>
    <property type="match status" value="1"/>
</dbReference>
<evidence type="ECO:0000256" key="1">
    <source>
        <dbReference type="ARBA" id="ARBA00004120"/>
    </source>
</evidence>
<dbReference type="OMA" id="FRFLMDV"/>
<sequence length="551" mass="61779">MSYDQTRKAFENVIGKPSLTDKLLSKPPFKFIADIVSNVRSATGYLKNEFTDEEISTAATDKDTKIAFLEKLIQILDDGSLGNVKAIKVSSGKEPEETNKMLQVLGTNAASFMSNGQGEKKKKKPKKEDKKAEKEVEEKPKKRSSRKDSHSEEKVEKSASKSDKSEKSEKSDKSEKKKESKREASSDEKKKKTSSSSSKERHKSSERKEKKKTDEEKKPKKSSKKDPAERLLQRQDSMIAVNGDAPETPPTDENRNPQDEGFDELSIPEPNILANSENETSAQSFTIQPVSSPLKTDDSGIGDSPRMIKPEDRPPPLIRPMTGAAGGRPMTSMGRPGTAASRPAPPKLKKKQIATVDATPQTVIELKSEIFTESIPTLNLGDDDNFIMENDEDDEDKTARISELVDEEDRGALVQKIMDTKAGIEDSATQDQEQDAETDKNVSVEKEKIKQLQDKLQDLTKAAYPLARLFDFANDDIESMIKELERWRSEQRRNEQEEQNKKSSGFGDSSRLYNMIANLQKEISDMKEELSKARGRVLNNEKRIQLFISNV</sequence>
<gene>
    <name evidence="13" type="primary">Cre-dyf-11</name>
    <name evidence="13" type="ORF">CRE_17230</name>
</gene>
<evidence type="ECO:0000256" key="10">
    <source>
        <dbReference type="SAM" id="MobiDB-lite"/>
    </source>
</evidence>
<dbReference type="GO" id="GO:0006972">
    <property type="term" value="P:hyperosmotic response"/>
    <property type="evidence" value="ECO:0007669"/>
    <property type="project" value="EnsemblMetazoa"/>
</dbReference>
<dbReference type="InterPro" id="IPR018799">
    <property type="entry name" value="TRAF3IP1"/>
</dbReference>
<dbReference type="GO" id="GO:0036064">
    <property type="term" value="C:ciliary basal body"/>
    <property type="evidence" value="ECO:0007669"/>
    <property type="project" value="EnsemblMetazoa"/>
</dbReference>
<dbReference type="GO" id="GO:0030992">
    <property type="term" value="C:intraciliary transport particle B"/>
    <property type="evidence" value="ECO:0007669"/>
    <property type="project" value="EnsemblMetazoa"/>
</dbReference>
<dbReference type="AlphaFoldDB" id="E3MA75"/>
<dbReference type="GO" id="GO:0070507">
    <property type="term" value="P:regulation of microtubule cytoskeleton organization"/>
    <property type="evidence" value="ECO:0007669"/>
    <property type="project" value="TreeGrafter"/>
</dbReference>
<dbReference type="HOGENOM" id="CLU_023216_1_0_1"/>
<dbReference type="Pfam" id="PF17749">
    <property type="entry name" value="MIP-T3_C"/>
    <property type="match status" value="1"/>
</dbReference>
<dbReference type="OrthoDB" id="10258914at2759"/>
<evidence type="ECO:0000259" key="11">
    <source>
        <dbReference type="Pfam" id="PF10243"/>
    </source>
</evidence>
<dbReference type="Gene3D" id="1.10.418.50">
    <property type="entry name" value="Microtubule-binding protein MIP-T3"/>
    <property type="match status" value="1"/>
</dbReference>
<feature type="region of interest" description="Disordered" evidence="10">
    <location>
        <begin position="110"/>
        <end position="354"/>
    </location>
</feature>
<dbReference type="GO" id="GO:0055088">
    <property type="term" value="P:lipid homeostasis"/>
    <property type="evidence" value="ECO:0007669"/>
    <property type="project" value="EnsemblMetazoa"/>
</dbReference>
<dbReference type="Proteomes" id="UP000008281">
    <property type="component" value="Unassembled WGS sequence"/>
</dbReference>
<evidence type="ECO:0000256" key="7">
    <source>
        <dbReference type="ARBA" id="ARBA00023273"/>
    </source>
</evidence>
<feature type="compositionally biased region" description="Polar residues" evidence="10">
    <location>
        <begin position="273"/>
        <end position="294"/>
    </location>
</feature>
<dbReference type="PANTHER" id="PTHR31363">
    <property type="entry name" value="TRAF3-INTERACTING PROTEIN 1"/>
    <property type="match status" value="1"/>
</dbReference>
<evidence type="ECO:0000256" key="3">
    <source>
        <dbReference type="ARBA" id="ARBA00022490"/>
    </source>
</evidence>
<feature type="compositionally biased region" description="Basic and acidic residues" evidence="10">
    <location>
        <begin position="126"/>
        <end position="190"/>
    </location>
</feature>
<dbReference type="GO" id="GO:1905515">
    <property type="term" value="P:non-motile cilium assembly"/>
    <property type="evidence" value="ECO:0007669"/>
    <property type="project" value="EnsemblMetazoa"/>
</dbReference>
<evidence type="ECO:0000256" key="9">
    <source>
        <dbReference type="SAM" id="Coils"/>
    </source>
</evidence>
<organism evidence="14">
    <name type="scientific">Caenorhabditis remanei</name>
    <name type="common">Caenorhabditis vulgaris</name>
    <dbReference type="NCBI Taxonomy" id="31234"/>
    <lineage>
        <taxon>Eukaryota</taxon>
        <taxon>Metazoa</taxon>
        <taxon>Ecdysozoa</taxon>
        <taxon>Nematoda</taxon>
        <taxon>Chromadorea</taxon>
        <taxon>Rhabditida</taxon>
        <taxon>Rhabditina</taxon>
        <taxon>Rhabditomorpha</taxon>
        <taxon>Rhabditoidea</taxon>
        <taxon>Rhabditidae</taxon>
        <taxon>Peloderinae</taxon>
        <taxon>Caenorhabditis</taxon>
    </lineage>
</organism>
<dbReference type="InterPro" id="IPR042576">
    <property type="entry name" value="TRAF3IP1_N_sf"/>
</dbReference>
<dbReference type="GO" id="GO:0005930">
    <property type="term" value="C:axoneme"/>
    <property type="evidence" value="ECO:0007669"/>
    <property type="project" value="UniProtKB-SubCell"/>
</dbReference>
<evidence type="ECO:0000256" key="5">
    <source>
        <dbReference type="ARBA" id="ARBA00023054"/>
    </source>
</evidence>
<accession>E3MA75</accession>
<keyword evidence="4" id="KW-0970">Cilium biogenesis/degradation</keyword>
<dbReference type="EMBL" id="DS268431">
    <property type="protein sequence ID" value="EFO96723.1"/>
    <property type="molecule type" value="Genomic_DNA"/>
</dbReference>
<dbReference type="FunCoup" id="E3MA75">
    <property type="interactions" value="358"/>
</dbReference>
<dbReference type="InParanoid" id="E3MA75"/>
<dbReference type="eggNOG" id="KOG3809">
    <property type="taxonomic scope" value="Eukaryota"/>
</dbReference>
<evidence type="ECO:0000313" key="14">
    <source>
        <dbReference type="Proteomes" id="UP000008281"/>
    </source>
</evidence>
<keyword evidence="14" id="KW-1185">Reference proteome</keyword>
<feature type="domain" description="TRAF3-interacting protein 1 N-terminal" evidence="11">
    <location>
        <begin position="4"/>
        <end position="110"/>
    </location>
</feature>
<dbReference type="STRING" id="31234.E3MA75"/>
<evidence type="ECO:0000256" key="8">
    <source>
        <dbReference type="ARBA" id="ARBA00043971"/>
    </source>
</evidence>